<keyword evidence="1" id="KW-0472">Membrane</keyword>
<reference evidence="3" key="1">
    <citation type="journal article" date="2020" name="Nature">
        <title>Giant virus diversity and host interactions through global metagenomics.</title>
        <authorList>
            <person name="Schulz F."/>
            <person name="Roux S."/>
            <person name="Paez-Espino D."/>
            <person name="Jungbluth S."/>
            <person name="Walsh D.A."/>
            <person name="Denef V.J."/>
            <person name="McMahon K.D."/>
            <person name="Konstantinidis K.T."/>
            <person name="Eloe-Fadrosh E.A."/>
            <person name="Kyrpides N.C."/>
            <person name="Woyke T."/>
        </authorList>
    </citation>
    <scope>NUCLEOTIDE SEQUENCE</scope>
    <source>
        <strain evidence="3">GVMAG-M-3300023184-161</strain>
    </source>
</reference>
<evidence type="ECO:0000313" key="3">
    <source>
        <dbReference type="EMBL" id="QHT82312.1"/>
    </source>
</evidence>
<evidence type="ECO:0000259" key="2">
    <source>
        <dbReference type="Pfam" id="PF19066"/>
    </source>
</evidence>
<feature type="domain" description="Minor capsid protein P9 transmembrane helices" evidence="2">
    <location>
        <begin position="5"/>
        <end position="70"/>
    </location>
</feature>
<keyword evidence="1" id="KW-0812">Transmembrane</keyword>
<keyword evidence="1" id="KW-1133">Transmembrane helix</keyword>
<name>A0A6C0HNS0_9ZZZZ</name>
<dbReference type="AlphaFoldDB" id="A0A6C0HNS0"/>
<feature type="transmembrane region" description="Helical" evidence="1">
    <location>
        <begin position="40"/>
        <end position="71"/>
    </location>
</feature>
<protein>
    <recommendedName>
        <fullName evidence="2">Minor capsid protein P9 transmembrane helices domain-containing protein</fullName>
    </recommendedName>
</protein>
<proteinExistence type="predicted"/>
<evidence type="ECO:0000256" key="1">
    <source>
        <dbReference type="SAM" id="Phobius"/>
    </source>
</evidence>
<dbReference type="EMBL" id="MN739998">
    <property type="protein sequence ID" value="QHT82312.1"/>
    <property type="molecule type" value="Genomic_DNA"/>
</dbReference>
<organism evidence="3">
    <name type="scientific">viral metagenome</name>
    <dbReference type="NCBI Taxonomy" id="1070528"/>
    <lineage>
        <taxon>unclassified sequences</taxon>
        <taxon>metagenomes</taxon>
        <taxon>organismal metagenomes</taxon>
    </lineage>
</organism>
<dbReference type="InterPro" id="IPR043915">
    <property type="entry name" value="P9_TM"/>
</dbReference>
<dbReference type="Pfam" id="PF19066">
    <property type="entry name" value="P9_TM"/>
    <property type="match status" value="1"/>
</dbReference>
<sequence length="216" mass="24355">MTTPLWLNDPRILLNREKITELWPTSMMTKNDKLNAVTRLVILLTALGFISTGRLSIIVSGIVTLGLIALYSGNTSLSKKEGFDNKPLNTKNFTMPSKTNTLMNVLMTDYMDDPKRKSAAPAYNHTIERDIIKKTEDGIISNFEDDSIKERLFRDLGDEFDLDQSVRPFYATANTQIPSDQNAFAKFCYGDMVSCRDEDTNSIACVQDNTTLYSQL</sequence>
<accession>A0A6C0HNS0</accession>